<comment type="similarity">
    <text evidence="1">Belongs to the SbcD family.</text>
</comment>
<dbReference type="EMBL" id="CP045032">
    <property type="protein sequence ID" value="QFQ02726.1"/>
    <property type="molecule type" value="Genomic_DNA"/>
</dbReference>
<evidence type="ECO:0000256" key="1">
    <source>
        <dbReference type="ARBA" id="ARBA00010555"/>
    </source>
</evidence>
<evidence type="ECO:0000256" key="4">
    <source>
        <dbReference type="ARBA" id="ARBA00022801"/>
    </source>
</evidence>
<dbReference type="InterPro" id="IPR050535">
    <property type="entry name" value="DNA_Repair-Maintenance_Comp"/>
</dbReference>
<sequence>MTSSSLHAGHFRFLHTSDWQLGMPARFLGEESSTRFAEARLAAVEKVFAIAMEQQCQAIVVAGDVFDSNLLRPEVYRRAMNVLERAPVPVFLLPGNHDPFDAASIYREEDFERLSERREDGAPVVVLTDMEPVTVEAVGETSVQVVGAPLMSKKPSTDLVAQTLAHVEENHGPAQAGQIRVLVGHGGVSSFGDSFNVSEISVETASEACSRRVVDYVALGDTHSTQQLNDAGTVWYSGAHEVTDYLQPDGGGESHSGYALVVDITVDPEDAGSPATVEVTEYRTGQWAFLAMEADINSLEDAEDFIDKLRAVENQRHTSVKYALRGTIDLRTSAWLDDRIEELAPGFSALYERSRLMDLHVMPGENELASMDVGGGYMQVAAEELAVKSQDKDTVAADALRLLFRLNTTAVKEA</sequence>
<evidence type="ECO:0000259" key="6">
    <source>
        <dbReference type="Pfam" id="PF00149"/>
    </source>
</evidence>
<accession>A0A5J6Z718</accession>
<evidence type="ECO:0000313" key="8">
    <source>
        <dbReference type="Proteomes" id="UP000326711"/>
    </source>
</evidence>
<reference evidence="8" key="1">
    <citation type="submission" date="2019-10" db="EMBL/GenBank/DDBJ databases">
        <title>Complete genome sequence of Corynebacterium urogenitalis DSM 108747, isolated from the genital tract of a cow.</title>
        <authorList>
            <person name="Ruckert C."/>
            <person name="Ballas P."/>
            <person name="Wagener K."/>
            <person name="Drillich M."/>
            <person name="Kaempfer P."/>
            <person name="Busse H.-J."/>
            <person name="Ehling-Schulz M."/>
        </authorList>
    </citation>
    <scope>NUCLEOTIDE SEQUENCE [LARGE SCALE GENOMIC DNA]</scope>
    <source>
        <strain evidence="8">LMM 1652</strain>
    </source>
</reference>
<evidence type="ECO:0000256" key="5">
    <source>
        <dbReference type="ARBA" id="ARBA00022839"/>
    </source>
</evidence>
<organism evidence="7 8">
    <name type="scientific">Corynebacterium urogenitale</name>
    <dbReference type="NCBI Taxonomy" id="2487892"/>
    <lineage>
        <taxon>Bacteria</taxon>
        <taxon>Bacillati</taxon>
        <taxon>Actinomycetota</taxon>
        <taxon>Actinomycetes</taxon>
        <taxon>Mycobacteriales</taxon>
        <taxon>Corynebacteriaceae</taxon>
        <taxon>Corynebacterium</taxon>
    </lineage>
</organism>
<dbReference type="Proteomes" id="UP000326711">
    <property type="component" value="Chromosome"/>
</dbReference>
<feature type="domain" description="Calcineurin-like phosphoesterase" evidence="6">
    <location>
        <begin position="11"/>
        <end position="224"/>
    </location>
</feature>
<keyword evidence="3" id="KW-0540">Nuclease</keyword>
<gene>
    <name evidence="7" type="primary">sbcD</name>
    <name evidence="7" type="ORF">CUROG_06855</name>
</gene>
<dbReference type="InterPro" id="IPR004843">
    <property type="entry name" value="Calcineurin-like_PHP"/>
</dbReference>
<dbReference type="InterPro" id="IPR014577">
    <property type="entry name" value="UCP033093_metalloPase"/>
</dbReference>
<dbReference type="InterPro" id="IPR029052">
    <property type="entry name" value="Metallo-depent_PP-like"/>
</dbReference>
<keyword evidence="8" id="KW-1185">Reference proteome</keyword>
<evidence type="ECO:0000313" key="7">
    <source>
        <dbReference type="EMBL" id="QFQ02726.1"/>
    </source>
</evidence>
<dbReference type="KEGG" id="cuo:CUROG_06855"/>
<dbReference type="PIRSF" id="PIRSF033093">
    <property type="entry name" value="UCP_ML1119"/>
    <property type="match status" value="1"/>
</dbReference>
<evidence type="ECO:0000256" key="2">
    <source>
        <dbReference type="ARBA" id="ARBA00013365"/>
    </source>
</evidence>
<name>A0A5J6Z718_9CORY</name>
<evidence type="ECO:0000256" key="3">
    <source>
        <dbReference type="ARBA" id="ARBA00022722"/>
    </source>
</evidence>
<dbReference type="PANTHER" id="PTHR30337:SF0">
    <property type="entry name" value="NUCLEASE SBCCD SUBUNIT D"/>
    <property type="match status" value="1"/>
</dbReference>
<proteinExistence type="inferred from homology"/>
<dbReference type="RefSeq" id="WP_151903054.1">
    <property type="nucleotide sequence ID" value="NZ_CP045032.1"/>
</dbReference>
<dbReference type="SUPFAM" id="SSF56300">
    <property type="entry name" value="Metallo-dependent phosphatases"/>
    <property type="match status" value="1"/>
</dbReference>
<dbReference type="InterPro" id="IPR041796">
    <property type="entry name" value="Mre11_N"/>
</dbReference>
<dbReference type="OrthoDB" id="9773856at2"/>
<dbReference type="AlphaFoldDB" id="A0A5J6Z718"/>
<keyword evidence="5" id="KW-0269">Exonuclease</keyword>
<protein>
    <recommendedName>
        <fullName evidence="2">Nuclease SbcCD subunit D</fullName>
    </recommendedName>
</protein>
<keyword evidence="4" id="KW-0378">Hydrolase</keyword>
<dbReference type="Gene3D" id="3.60.21.10">
    <property type="match status" value="1"/>
</dbReference>
<dbReference type="Pfam" id="PF00149">
    <property type="entry name" value="Metallophos"/>
    <property type="match status" value="1"/>
</dbReference>
<dbReference type="GO" id="GO:0004527">
    <property type="term" value="F:exonuclease activity"/>
    <property type="evidence" value="ECO:0007669"/>
    <property type="project" value="UniProtKB-KW"/>
</dbReference>
<dbReference type="PANTHER" id="PTHR30337">
    <property type="entry name" value="COMPONENT OF ATP-DEPENDENT DSDNA EXONUCLEASE"/>
    <property type="match status" value="1"/>
</dbReference>
<dbReference type="CDD" id="cd00840">
    <property type="entry name" value="MPP_Mre11_N"/>
    <property type="match status" value="1"/>
</dbReference>